<accession>A0A9Q0DWT5</accession>
<sequence length="130" mass="14623">IMHRDIKKMASKLFLMGRSIDDHVQQIVTKVGPLTAIQEQQHFGNLKYASVLPVVLCSTDPCQEVLKCLSCFCDHLYSFPKKLEEMVQQDQPDPLIMEQEVFPPSQAPGAQPTLGARLDGWLVDELSREG</sequence>
<dbReference type="EMBL" id="JANIIK010000110">
    <property type="protein sequence ID" value="KAJ3596385.1"/>
    <property type="molecule type" value="Genomic_DNA"/>
</dbReference>
<comment type="caution">
    <text evidence="1">The sequence shown here is derived from an EMBL/GenBank/DDBJ whole genome shotgun (WGS) entry which is preliminary data.</text>
</comment>
<reference evidence="1" key="1">
    <citation type="submission" date="2022-07" db="EMBL/GenBank/DDBJ databases">
        <title>Chromosome-level genome of Muraenolepis orangiensis.</title>
        <authorList>
            <person name="Kim J."/>
        </authorList>
    </citation>
    <scope>NUCLEOTIDE SEQUENCE</scope>
    <source>
        <strain evidence="1">KU_S4_2022</strain>
        <tissue evidence="1">Muscle</tissue>
    </source>
</reference>
<name>A0A9Q0DWT5_9TELE</name>
<organism evidence="1 2">
    <name type="scientific">Muraenolepis orangiensis</name>
    <name type="common">Patagonian moray cod</name>
    <dbReference type="NCBI Taxonomy" id="630683"/>
    <lineage>
        <taxon>Eukaryota</taxon>
        <taxon>Metazoa</taxon>
        <taxon>Chordata</taxon>
        <taxon>Craniata</taxon>
        <taxon>Vertebrata</taxon>
        <taxon>Euteleostomi</taxon>
        <taxon>Actinopterygii</taxon>
        <taxon>Neopterygii</taxon>
        <taxon>Teleostei</taxon>
        <taxon>Neoteleostei</taxon>
        <taxon>Acanthomorphata</taxon>
        <taxon>Zeiogadaria</taxon>
        <taxon>Gadariae</taxon>
        <taxon>Gadiformes</taxon>
        <taxon>Muraenolepidoidei</taxon>
        <taxon>Muraenolepididae</taxon>
        <taxon>Muraenolepis</taxon>
    </lineage>
</organism>
<proteinExistence type="predicted"/>
<evidence type="ECO:0000313" key="2">
    <source>
        <dbReference type="Proteomes" id="UP001148018"/>
    </source>
</evidence>
<protein>
    <submittedName>
        <fullName evidence="1">Uncharacterized protein</fullName>
    </submittedName>
</protein>
<gene>
    <name evidence="1" type="ORF">NHX12_002792</name>
</gene>
<feature type="non-terminal residue" evidence="1">
    <location>
        <position position="1"/>
    </location>
</feature>
<feature type="non-terminal residue" evidence="1">
    <location>
        <position position="130"/>
    </location>
</feature>
<dbReference type="AlphaFoldDB" id="A0A9Q0DWT5"/>
<dbReference type="Proteomes" id="UP001148018">
    <property type="component" value="Unassembled WGS sequence"/>
</dbReference>
<evidence type="ECO:0000313" key="1">
    <source>
        <dbReference type="EMBL" id="KAJ3596385.1"/>
    </source>
</evidence>
<keyword evidence="2" id="KW-1185">Reference proteome</keyword>